<feature type="modified residue" description="4-aspartylphosphate" evidence="2">
    <location>
        <position position="55"/>
    </location>
</feature>
<dbReference type="InterPro" id="IPR011006">
    <property type="entry name" value="CheY-like_superfamily"/>
</dbReference>
<dbReference type="GO" id="GO:0000156">
    <property type="term" value="F:phosphorelay response regulator activity"/>
    <property type="evidence" value="ECO:0007669"/>
    <property type="project" value="TreeGrafter"/>
</dbReference>
<dbReference type="PROSITE" id="PS50110">
    <property type="entry name" value="RESPONSE_REGULATORY"/>
    <property type="match status" value="1"/>
</dbReference>
<dbReference type="Gene3D" id="3.40.50.2300">
    <property type="match status" value="1"/>
</dbReference>
<dbReference type="EMBL" id="JAHESE010000036">
    <property type="protein sequence ID" value="MBT1711556.1"/>
    <property type="molecule type" value="Genomic_DNA"/>
</dbReference>
<accession>A0AAP2E226</accession>
<dbReference type="AlphaFoldDB" id="A0AAP2E226"/>
<evidence type="ECO:0000256" key="2">
    <source>
        <dbReference type="PROSITE-ProRule" id="PRU00169"/>
    </source>
</evidence>
<name>A0AAP2E226_9BACT</name>
<evidence type="ECO:0000259" key="3">
    <source>
        <dbReference type="PROSITE" id="PS50110"/>
    </source>
</evidence>
<dbReference type="SMART" id="SM00448">
    <property type="entry name" value="REC"/>
    <property type="match status" value="1"/>
</dbReference>
<dbReference type="GO" id="GO:0032993">
    <property type="term" value="C:protein-DNA complex"/>
    <property type="evidence" value="ECO:0007669"/>
    <property type="project" value="TreeGrafter"/>
</dbReference>
<sequence>MNILILEDEPLVAEQLMGHIHQLAPHATLAGPLASVQEARAWFQKHPEPDLILADVQLSDGISIDLLVALKPASPIIFTTAYDQYAIRAFKVNSIDYLLKPVQYDELQAALDKFRELRQQGSSRLSLEELARFLEGKSVPLRYKENVIIHSGPQAQRIEEKDIACFIKRDLIFLQTLDRRVLVTEYRSLDEVEEVLDPARYFRANRQLVVHRRVIGGYKTDLQGKLLLTLKIDVSETPAVSKEKAAAFKRWFEA</sequence>
<dbReference type="GO" id="GO:0006355">
    <property type="term" value="P:regulation of DNA-templated transcription"/>
    <property type="evidence" value="ECO:0007669"/>
    <property type="project" value="TreeGrafter"/>
</dbReference>
<dbReference type="SUPFAM" id="SSF52172">
    <property type="entry name" value="CheY-like"/>
    <property type="match status" value="1"/>
</dbReference>
<dbReference type="Proteomes" id="UP001319080">
    <property type="component" value="Unassembled WGS sequence"/>
</dbReference>
<organism evidence="4 5">
    <name type="scientific">Dawidia cretensis</name>
    <dbReference type="NCBI Taxonomy" id="2782350"/>
    <lineage>
        <taxon>Bacteria</taxon>
        <taxon>Pseudomonadati</taxon>
        <taxon>Bacteroidota</taxon>
        <taxon>Cytophagia</taxon>
        <taxon>Cytophagales</taxon>
        <taxon>Chryseotaleaceae</taxon>
        <taxon>Dawidia</taxon>
    </lineage>
</organism>
<dbReference type="Pfam" id="PF04397">
    <property type="entry name" value="LytTR"/>
    <property type="match status" value="1"/>
</dbReference>
<dbReference type="Pfam" id="PF00072">
    <property type="entry name" value="Response_reg"/>
    <property type="match status" value="1"/>
</dbReference>
<evidence type="ECO:0000313" key="5">
    <source>
        <dbReference type="Proteomes" id="UP001319080"/>
    </source>
</evidence>
<keyword evidence="5" id="KW-1185">Reference proteome</keyword>
<gene>
    <name evidence="4" type="ORF">KK062_25155</name>
</gene>
<dbReference type="RefSeq" id="WP_254087125.1">
    <property type="nucleotide sequence ID" value="NZ_JAHESE010000036.1"/>
</dbReference>
<dbReference type="InterPro" id="IPR001789">
    <property type="entry name" value="Sig_transdc_resp-reg_receiver"/>
</dbReference>
<reference evidence="4 5" key="1">
    <citation type="submission" date="2021-05" db="EMBL/GenBank/DDBJ databases">
        <title>A Polyphasic approach of four new species of the genus Ohtaekwangia: Ohtaekwangia histidinii sp. nov., Ohtaekwangia cretensis sp. nov., Ohtaekwangia indiensis sp. nov., Ohtaekwangia reichenbachii sp. nov. from diverse environment.</title>
        <authorList>
            <person name="Octaviana S."/>
        </authorList>
    </citation>
    <scope>NUCLEOTIDE SEQUENCE [LARGE SCALE GENOMIC DNA]</scope>
    <source>
        <strain evidence="4 5">PWU5</strain>
    </source>
</reference>
<protein>
    <submittedName>
        <fullName evidence="4">LytTR family DNA-binding domain-containing protein</fullName>
    </submittedName>
</protein>
<dbReference type="PANTHER" id="PTHR48111">
    <property type="entry name" value="REGULATOR OF RPOS"/>
    <property type="match status" value="1"/>
</dbReference>
<dbReference type="PANTHER" id="PTHR48111:SF69">
    <property type="entry name" value="RESPONSE REGULATOR RECEIVER"/>
    <property type="match status" value="1"/>
</dbReference>
<keyword evidence="2" id="KW-0597">Phosphoprotein</keyword>
<dbReference type="SMART" id="SM00850">
    <property type="entry name" value="LytTR"/>
    <property type="match status" value="1"/>
</dbReference>
<feature type="domain" description="Response regulatory" evidence="3">
    <location>
        <begin position="2"/>
        <end position="115"/>
    </location>
</feature>
<evidence type="ECO:0000313" key="4">
    <source>
        <dbReference type="EMBL" id="MBT1711556.1"/>
    </source>
</evidence>
<dbReference type="InterPro" id="IPR007492">
    <property type="entry name" value="LytTR_DNA-bd_dom"/>
</dbReference>
<comment type="caution">
    <text evidence="4">The sequence shown here is derived from an EMBL/GenBank/DDBJ whole genome shotgun (WGS) entry which is preliminary data.</text>
</comment>
<proteinExistence type="predicted"/>
<dbReference type="InterPro" id="IPR039420">
    <property type="entry name" value="WalR-like"/>
</dbReference>
<dbReference type="GO" id="GO:0000976">
    <property type="term" value="F:transcription cis-regulatory region binding"/>
    <property type="evidence" value="ECO:0007669"/>
    <property type="project" value="TreeGrafter"/>
</dbReference>
<evidence type="ECO:0000256" key="1">
    <source>
        <dbReference type="ARBA" id="ARBA00023125"/>
    </source>
</evidence>
<dbReference type="GO" id="GO:0005829">
    <property type="term" value="C:cytosol"/>
    <property type="evidence" value="ECO:0007669"/>
    <property type="project" value="TreeGrafter"/>
</dbReference>
<keyword evidence="1 4" id="KW-0238">DNA-binding</keyword>